<gene>
    <name evidence="1" type="ORF">H2198_009245</name>
</gene>
<reference evidence="1" key="1">
    <citation type="submission" date="2022-10" db="EMBL/GenBank/DDBJ databases">
        <title>Culturing micro-colonial fungi from biological soil crusts in the Mojave desert and describing Neophaeococcomyces mojavensis, and introducing the new genera and species Taxawa tesnikishii.</title>
        <authorList>
            <person name="Kurbessoian T."/>
            <person name="Stajich J.E."/>
        </authorList>
    </citation>
    <scope>NUCLEOTIDE SEQUENCE</scope>
    <source>
        <strain evidence="1">JES_112</strain>
    </source>
</reference>
<proteinExistence type="predicted"/>
<protein>
    <submittedName>
        <fullName evidence="1">Uncharacterized protein</fullName>
    </submittedName>
</protein>
<sequence length="569" mass="63851">MTPSLQHQAAFETSKRLLAQIVNEGLLRASILRINGDKTTWLWLRRPDYTSEQTKIKIVRVVVCPEIAGGIVTCEEVVSLLRPESLQPPIVLEEETGRLSIEYDPGALFSLLHKWFDRKVGVDLRDETIAELRNSAANQVQWLKIGKISHIPDIHSPSIAWEKTLLWGHPTHPWHRTCFAQPPLPAVTPDDIPDMVNPSITFLSVPRAALRITGPFENRLKPLLNKLHIPEPEAGRVIVPCLKQQLPSISMRFPDAVAISTIQPAQAQASIRTITISPEFEFPYHVKLSLACKITSALRTITPWTACGGLAVSQLLQELLPTDLWVFTEAAAVCGGQEDFNEAKHLACILRDNLESRAEANGERLILAAALTQKPVHEERCYAERLFGLGTLQKRKAWFQSYASCLLQLTLPPLARHGICLEAHGQNMVARFCRETGALRGFAIRDFGGLRLHMPSLGSYGHQLDDIFPGSAIKTNNLHDVWSKAHHTLIQTHLGQLVTALQLESQGGWAIVREQLCQILRSDDLSNGRDLCDFFMQDTMPFKCFIKMKLEGKYRDYVERDLPNVLLTE</sequence>
<dbReference type="EMBL" id="JAPDRQ010000254">
    <property type="protein sequence ID" value="KAJ9651487.1"/>
    <property type="molecule type" value="Genomic_DNA"/>
</dbReference>
<dbReference type="Proteomes" id="UP001172386">
    <property type="component" value="Unassembled WGS sequence"/>
</dbReference>
<evidence type="ECO:0000313" key="1">
    <source>
        <dbReference type="EMBL" id="KAJ9651487.1"/>
    </source>
</evidence>
<accession>A0ACC2ZV82</accession>
<organism evidence="1 2">
    <name type="scientific">Neophaeococcomyces mojaviensis</name>
    <dbReference type="NCBI Taxonomy" id="3383035"/>
    <lineage>
        <taxon>Eukaryota</taxon>
        <taxon>Fungi</taxon>
        <taxon>Dikarya</taxon>
        <taxon>Ascomycota</taxon>
        <taxon>Pezizomycotina</taxon>
        <taxon>Eurotiomycetes</taxon>
        <taxon>Chaetothyriomycetidae</taxon>
        <taxon>Chaetothyriales</taxon>
        <taxon>Chaetothyriales incertae sedis</taxon>
        <taxon>Neophaeococcomyces</taxon>
    </lineage>
</organism>
<keyword evidence="2" id="KW-1185">Reference proteome</keyword>
<evidence type="ECO:0000313" key="2">
    <source>
        <dbReference type="Proteomes" id="UP001172386"/>
    </source>
</evidence>
<comment type="caution">
    <text evidence="1">The sequence shown here is derived from an EMBL/GenBank/DDBJ whole genome shotgun (WGS) entry which is preliminary data.</text>
</comment>
<name>A0ACC2ZV82_9EURO</name>